<feature type="transmembrane region" description="Helical" evidence="1">
    <location>
        <begin position="64"/>
        <end position="86"/>
    </location>
</feature>
<gene>
    <name evidence="2" type="ORF">WH159_08360</name>
</gene>
<protein>
    <submittedName>
        <fullName evidence="2">Uncharacterized protein</fullName>
    </submittedName>
</protein>
<keyword evidence="1" id="KW-0812">Transmembrane</keyword>
<keyword evidence="3" id="KW-1185">Reference proteome</keyword>
<sequence length="275" mass="28505">MDATVAPRRLSLPAATAAAVLGGGVVALIVLLLPTALLERQVGASGLPDVLAAAAPPLGMTARLALMLFLGGIAAGLMWGLGRIVFGKLPLVMTLPTIRHPRRAAPREIAAIPVLRRGDAHPDAPARAPVLAMRDLGTPFLEVTAASTAAAVPAEPIEQALPEDLDLPLAAFDPDAIPVPVEPPRPLFHIDAASGEGADAVLLTRQIRAGFAAPPEPEPEPPVEESSTRALLVRLERGLARRERGEGAPQLARGSAGDETLQATLASLRRWAISA</sequence>
<evidence type="ECO:0000256" key="1">
    <source>
        <dbReference type="SAM" id="Phobius"/>
    </source>
</evidence>
<comment type="caution">
    <text evidence="2">The sequence shown here is derived from an EMBL/GenBank/DDBJ whole genome shotgun (WGS) entry which is preliminary data.</text>
</comment>
<evidence type="ECO:0000313" key="3">
    <source>
        <dbReference type="Proteomes" id="UP001380365"/>
    </source>
</evidence>
<dbReference type="Proteomes" id="UP001380365">
    <property type="component" value="Unassembled WGS sequence"/>
</dbReference>
<reference evidence="2 3" key="1">
    <citation type="submission" date="2023-12" db="EMBL/GenBank/DDBJ databases">
        <title>Gut-associated functions are favored during microbiome assembly across C. elegans life.</title>
        <authorList>
            <person name="Zimmermann J."/>
        </authorList>
    </citation>
    <scope>NUCLEOTIDE SEQUENCE [LARGE SCALE GENOMIC DNA]</scope>
    <source>
        <strain evidence="2 3">JUb134</strain>
    </source>
</reference>
<dbReference type="RefSeq" id="WP_165889995.1">
    <property type="nucleotide sequence ID" value="NZ_JBBGZA010000001.1"/>
</dbReference>
<feature type="transmembrane region" description="Helical" evidence="1">
    <location>
        <begin position="12"/>
        <end position="33"/>
    </location>
</feature>
<proteinExistence type="predicted"/>
<dbReference type="EMBL" id="JBBGZA010000001">
    <property type="protein sequence ID" value="MEJ5094554.1"/>
    <property type="molecule type" value="Genomic_DNA"/>
</dbReference>
<name>A0ABU8Q5V9_9SPHN</name>
<keyword evidence="1" id="KW-0472">Membrane</keyword>
<keyword evidence="1" id="KW-1133">Transmembrane helix</keyword>
<accession>A0ABU8Q5V9</accession>
<evidence type="ECO:0000313" key="2">
    <source>
        <dbReference type="EMBL" id="MEJ5094554.1"/>
    </source>
</evidence>
<organism evidence="2 3">
    <name type="scientific">Sphingomonas molluscorum</name>
    <dbReference type="NCBI Taxonomy" id="418184"/>
    <lineage>
        <taxon>Bacteria</taxon>
        <taxon>Pseudomonadati</taxon>
        <taxon>Pseudomonadota</taxon>
        <taxon>Alphaproteobacteria</taxon>
        <taxon>Sphingomonadales</taxon>
        <taxon>Sphingomonadaceae</taxon>
        <taxon>Sphingomonas</taxon>
    </lineage>
</organism>